<feature type="compositionally biased region" description="Acidic residues" evidence="1">
    <location>
        <begin position="226"/>
        <end position="238"/>
    </location>
</feature>
<proteinExistence type="predicted"/>
<evidence type="ECO:0000313" key="2">
    <source>
        <dbReference type="EMBL" id="KAK6930160.1"/>
    </source>
</evidence>
<accession>A0AAN8V9M3</accession>
<dbReference type="EMBL" id="JBAMMX010000012">
    <property type="protein sequence ID" value="KAK6930160.1"/>
    <property type="molecule type" value="Genomic_DNA"/>
</dbReference>
<comment type="caution">
    <text evidence="2">The sequence shown here is derived from an EMBL/GenBank/DDBJ whole genome shotgun (WGS) entry which is preliminary data.</text>
</comment>
<feature type="region of interest" description="Disordered" evidence="1">
    <location>
        <begin position="32"/>
        <end position="51"/>
    </location>
</feature>
<dbReference type="PANTHER" id="PTHR34962:SF3">
    <property type="entry name" value="ABC SUBFAMILY C PROTEIN"/>
    <property type="match status" value="1"/>
</dbReference>
<feature type="compositionally biased region" description="Basic and acidic residues" evidence="1">
    <location>
        <begin position="214"/>
        <end position="225"/>
    </location>
</feature>
<name>A0AAN8V9M3_9MAGN</name>
<feature type="compositionally biased region" description="Polar residues" evidence="1">
    <location>
        <begin position="395"/>
        <end position="408"/>
    </location>
</feature>
<sequence length="611" mass="67757">MAGAQFAVVSLLRPSSLRQNFTTTTSIKTQPTISSLSTQFPSKPKKRKNHLRPKLLKTLTKPYPKPPTEFAEQTAPDQFQLLQEECSSVTVEQPIEEVTNTIAADTEKLNGGVWGISSRSVFQFAMGLIGAFVFQTLCAVWVFGSAEFDEKEQNLDKKSESGFLSMKKKGKVEFLFKNNGNFEVLNGNVYSGMPEIEEKIAEIQAMAREARKIDAEKSKGEREAGEIDVDEDGGDNVEMENSKERTGIQKEVDERLVRLRRSLNSPRQNLPTSAVNYLKKSGKGEDRIVGDSWDVKEAYRELMFKKKPKFRSISTNQRPDPEGFPGSKDDGEKKDGGNVLINEQQADLPVGDNKEIVFTQSEEDAGKKSALEGSNVMQTLDGKQEEEASRKEVGSENTKSKSGVVQGTSDTIPSIEAVKLKASGMMIMGNSRSVAKGFQGSSKESGKHASVRSKRNSKKREVVQETSAGKALKRQSKVETDLWWLNLPYVLAVFMRRGSDDEGPGGLYTLKTFCQTGDQIASSYTVTFQDRGDATNFCYLLQSFFEDLGDFSAEIVPMSIRELDEAVTSHTMNVIVVKKGQIKLYAGQPLEEVEMALRSLLPQNQSTKTPF</sequence>
<feature type="region of interest" description="Disordered" evidence="1">
    <location>
        <begin position="214"/>
        <end position="246"/>
    </location>
</feature>
<keyword evidence="3" id="KW-1185">Reference proteome</keyword>
<protein>
    <submittedName>
        <fullName evidence="2">Uncharacterized protein</fullName>
    </submittedName>
</protein>
<feature type="region of interest" description="Disordered" evidence="1">
    <location>
        <begin position="435"/>
        <end position="468"/>
    </location>
</feature>
<dbReference type="PANTHER" id="PTHR34962">
    <property type="entry name" value="EMBRYO DEFECTIVE 1703-RELATED"/>
    <property type="match status" value="1"/>
</dbReference>
<evidence type="ECO:0000313" key="3">
    <source>
        <dbReference type="Proteomes" id="UP001370490"/>
    </source>
</evidence>
<dbReference type="AlphaFoldDB" id="A0AAN8V9M3"/>
<feature type="region of interest" description="Disordered" evidence="1">
    <location>
        <begin position="310"/>
        <end position="408"/>
    </location>
</feature>
<feature type="compositionally biased region" description="Basic residues" evidence="1">
    <location>
        <begin position="449"/>
        <end position="458"/>
    </location>
</feature>
<gene>
    <name evidence="2" type="ORF">RJ641_004254</name>
</gene>
<dbReference type="Proteomes" id="UP001370490">
    <property type="component" value="Unassembled WGS sequence"/>
</dbReference>
<evidence type="ECO:0000256" key="1">
    <source>
        <dbReference type="SAM" id="MobiDB-lite"/>
    </source>
</evidence>
<feature type="compositionally biased region" description="Basic and acidic residues" evidence="1">
    <location>
        <begin position="327"/>
        <end position="336"/>
    </location>
</feature>
<reference evidence="2 3" key="1">
    <citation type="submission" date="2023-12" db="EMBL/GenBank/DDBJ databases">
        <title>A high-quality genome assembly for Dillenia turbinata (Dilleniales).</title>
        <authorList>
            <person name="Chanderbali A."/>
        </authorList>
    </citation>
    <scope>NUCLEOTIDE SEQUENCE [LARGE SCALE GENOMIC DNA]</scope>
    <source>
        <strain evidence="2">LSX21</strain>
        <tissue evidence="2">Leaf</tissue>
    </source>
</reference>
<feature type="compositionally biased region" description="Basic and acidic residues" evidence="1">
    <location>
        <begin position="382"/>
        <end position="394"/>
    </location>
</feature>
<organism evidence="2 3">
    <name type="scientific">Dillenia turbinata</name>
    <dbReference type="NCBI Taxonomy" id="194707"/>
    <lineage>
        <taxon>Eukaryota</taxon>
        <taxon>Viridiplantae</taxon>
        <taxon>Streptophyta</taxon>
        <taxon>Embryophyta</taxon>
        <taxon>Tracheophyta</taxon>
        <taxon>Spermatophyta</taxon>
        <taxon>Magnoliopsida</taxon>
        <taxon>eudicotyledons</taxon>
        <taxon>Gunneridae</taxon>
        <taxon>Pentapetalae</taxon>
        <taxon>Dilleniales</taxon>
        <taxon>Dilleniaceae</taxon>
        <taxon>Dillenia</taxon>
    </lineage>
</organism>